<dbReference type="Pfam" id="PF00106">
    <property type="entry name" value="adh_short"/>
    <property type="match status" value="1"/>
</dbReference>
<dbReference type="PROSITE" id="PS00061">
    <property type="entry name" value="ADH_SHORT"/>
    <property type="match status" value="1"/>
</dbReference>
<dbReference type="PANTHER" id="PTHR44196:SF1">
    <property type="entry name" value="DEHYDROGENASE_REDUCTASE SDR FAMILY MEMBER 7B"/>
    <property type="match status" value="1"/>
</dbReference>
<gene>
    <name evidence="3" type="ORF">SAMN04489724_4251</name>
</gene>
<accession>A0A1I7DPR7</accession>
<comment type="similarity">
    <text evidence="1">Belongs to the short-chain dehydrogenases/reductases (SDR) family.</text>
</comment>
<dbReference type="SUPFAM" id="SSF51735">
    <property type="entry name" value="NAD(P)-binding Rossmann-fold domains"/>
    <property type="match status" value="1"/>
</dbReference>
<dbReference type="GO" id="GO:0016020">
    <property type="term" value="C:membrane"/>
    <property type="evidence" value="ECO:0007669"/>
    <property type="project" value="TreeGrafter"/>
</dbReference>
<dbReference type="Proteomes" id="UP000199673">
    <property type="component" value="Unassembled WGS sequence"/>
</dbReference>
<dbReference type="InterPro" id="IPR002347">
    <property type="entry name" value="SDR_fam"/>
</dbReference>
<dbReference type="CDD" id="cd05332">
    <property type="entry name" value="11beta-HSD1_like_SDR_c"/>
    <property type="match status" value="1"/>
</dbReference>
<dbReference type="InterPro" id="IPR020904">
    <property type="entry name" value="Sc_DH/Rdtase_CS"/>
</dbReference>
<name>A0A1I7DPR7_9BACT</name>
<sequence length="280" mass="30799">MIAISTLSPTSITKESTGNMSKKVIWITGASSGIGEASAYKFVSEGYQVILSARNKEALERVKTSSSNPENCKVLPLDLMDQVSFPVKTAEAIAAFGHIDMVLHNGGISQRSLIKDTPMEVDRKLMEVNFFGTVGLTKAILPHFIQRKSGQFGVISSLVGKFGSPYRSSYAAAKHALHGFFESLRLEHFEENIAVTMICPGFIKTDVSKNALTADGTPLNEMDKAQENGMSAEECAKEIFKALEKKKEEVYIGGKETFGIYLKRFVPTIFTKILRKSEVR</sequence>
<keyword evidence="2" id="KW-0560">Oxidoreductase</keyword>
<evidence type="ECO:0000256" key="1">
    <source>
        <dbReference type="ARBA" id="ARBA00006484"/>
    </source>
</evidence>
<evidence type="ECO:0000313" key="3">
    <source>
        <dbReference type="EMBL" id="SFU13616.1"/>
    </source>
</evidence>
<dbReference type="Gene3D" id="3.40.50.720">
    <property type="entry name" value="NAD(P)-binding Rossmann-like Domain"/>
    <property type="match status" value="1"/>
</dbReference>
<proteinExistence type="inferred from homology"/>
<dbReference type="PRINTS" id="PR00081">
    <property type="entry name" value="GDHRDH"/>
</dbReference>
<dbReference type="AlphaFoldDB" id="A0A1I7DPR7"/>
<keyword evidence="4" id="KW-1185">Reference proteome</keyword>
<dbReference type="InterPro" id="IPR036291">
    <property type="entry name" value="NAD(P)-bd_dom_sf"/>
</dbReference>
<evidence type="ECO:0000256" key="2">
    <source>
        <dbReference type="ARBA" id="ARBA00023002"/>
    </source>
</evidence>
<dbReference type="GO" id="GO:0016491">
    <property type="term" value="F:oxidoreductase activity"/>
    <property type="evidence" value="ECO:0007669"/>
    <property type="project" value="UniProtKB-KW"/>
</dbReference>
<dbReference type="NCBIfam" id="NF004825">
    <property type="entry name" value="PRK06181.1"/>
    <property type="match status" value="1"/>
</dbReference>
<protein>
    <submittedName>
        <fullName evidence="3">Short-chain dehydrogenase</fullName>
    </submittedName>
</protein>
<dbReference type="PANTHER" id="PTHR44196">
    <property type="entry name" value="DEHYDROGENASE/REDUCTASE SDR FAMILY MEMBER 7B"/>
    <property type="match status" value="1"/>
</dbReference>
<organism evidence="3 4">
    <name type="scientific">Algoriphagus locisalis</name>
    <dbReference type="NCBI Taxonomy" id="305507"/>
    <lineage>
        <taxon>Bacteria</taxon>
        <taxon>Pseudomonadati</taxon>
        <taxon>Bacteroidota</taxon>
        <taxon>Cytophagia</taxon>
        <taxon>Cytophagales</taxon>
        <taxon>Cyclobacteriaceae</taxon>
        <taxon>Algoriphagus</taxon>
    </lineage>
</organism>
<dbReference type="STRING" id="305507.SAMN04489724_4251"/>
<reference evidence="4" key="1">
    <citation type="submission" date="2016-10" db="EMBL/GenBank/DDBJ databases">
        <authorList>
            <person name="Varghese N."/>
            <person name="Submissions S."/>
        </authorList>
    </citation>
    <scope>NUCLEOTIDE SEQUENCE [LARGE SCALE GENOMIC DNA]</scope>
    <source>
        <strain evidence="4">DSM 23445</strain>
    </source>
</reference>
<dbReference type="EMBL" id="FPBF01000007">
    <property type="protein sequence ID" value="SFU13616.1"/>
    <property type="molecule type" value="Genomic_DNA"/>
</dbReference>
<evidence type="ECO:0000313" key="4">
    <source>
        <dbReference type="Proteomes" id="UP000199673"/>
    </source>
</evidence>